<dbReference type="Proteomes" id="UP000092527">
    <property type="component" value="Unassembled WGS sequence"/>
</dbReference>
<keyword evidence="1" id="KW-0812">Transmembrane</keyword>
<dbReference type="EMBL" id="JTJU01000010">
    <property type="protein sequence ID" value="OBX11523.1"/>
    <property type="molecule type" value="Genomic_DNA"/>
</dbReference>
<evidence type="ECO:0000313" key="2">
    <source>
        <dbReference type="EMBL" id="OBX11523.1"/>
    </source>
</evidence>
<organism evidence="2 3">
    <name type="scientific">Gallibacterium salpingitidis</name>
    <dbReference type="NCBI Taxonomy" id="505341"/>
    <lineage>
        <taxon>Bacteria</taxon>
        <taxon>Pseudomonadati</taxon>
        <taxon>Pseudomonadota</taxon>
        <taxon>Gammaproteobacteria</taxon>
        <taxon>Pasteurellales</taxon>
        <taxon>Pasteurellaceae</taxon>
        <taxon>Gallibacterium</taxon>
    </lineage>
</organism>
<feature type="transmembrane region" description="Helical" evidence="1">
    <location>
        <begin position="47"/>
        <end position="69"/>
    </location>
</feature>
<feature type="transmembrane region" description="Helical" evidence="1">
    <location>
        <begin position="7"/>
        <end position="27"/>
    </location>
</feature>
<dbReference type="AlphaFoldDB" id="A0AB36E4T1"/>
<reference evidence="2 3" key="1">
    <citation type="submission" date="2014-11" db="EMBL/GenBank/DDBJ databases">
        <title>Pan-genome of Gallibacterium spp.</title>
        <authorList>
            <person name="Kudirkiene E."/>
            <person name="Bojesen A.M."/>
        </authorList>
    </citation>
    <scope>NUCLEOTIDE SEQUENCE [LARGE SCALE GENOMIC DNA]</scope>
    <source>
        <strain evidence="2 3">18469/18</strain>
    </source>
</reference>
<protein>
    <submittedName>
        <fullName evidence="2">Uncharacterized protein</fullName>
    </submittedName>
</protein>
<sequence length="74" mass="8899">MKSQRIFKFFIFFIYCYFILLCAYFLLRLLDFYYSGNFIFDIKIFYLLIPKAFGLFCCLIIAGKLMNLLGDSKK</sequence>
<gene>
    <name evidence="2" type="ORF">QV09_02090</name>
</gene>
<keyword evidence="1" id="KW-0472">Membrane</keyword>
<evidence type="ECO:0000256" key="1">
    <source>
        <dbReference type="SAM" id="Phobius"/>
    </source>
</evidence>
<keyword evidence="1" id="KW-1133">Transmembrane helix</keyword>
<name>A0AB36E4T1_9PAST</name>
<comment type="caution">
    <text evidence="2">The sequence shown here is derived from an EMBL/GenBank/DDBJ whole genome shotgun (WGS) entry which is preliminary data.</text>
</comment>
<accession>A0AB36E4T1</accession>
<proteinExistence type="predicted"/>
<evidence type="ECO:0000313" key="3">
    <source>
        <dbReference type="Proteomes" id="UP000092527"/>
    </source>
</evidence>